<organism evidence="8 9">
    <name type="scientific">Haliangium ochraceum (strain DSM 14365 / JCM 11303 / SMP-2)</name>
    <dbReference type="NCBI Taxonomy" id="502025"/>
    <lineage>
        <taxon>Bacteria</taxon>
        <taxon>Pseudomonadati</taxon>
        <taxon>Myxococcota</taxon>
        <taxon>Polyangia</taxon>
        <taxon>Haliangiales</taxon>
        <taxon>Kofleriaceae</taxon>
        <taxon>Haliangium</taxon>
    </lineage>
</organism>
<protein>
    <recommendedName>
        <fullName evidence="7">DUF3817 domain-containing protein</fullName>
    </recommendedName>
</protein>
<gene>
    <name evidence="8" type="ordered locus">Hoch_2651</name>
</gene>
<dbReference type="HOGENOM" id="CLU_120964_3_3_7"/>
<dbReference type="NCBIfam" id="TIGR03954">
    <property type="entry name" value="integ_memb_HG"/>
    <property type="match status" value="1"/>
</dbReference>
<keyword evidence="5 6" id="KW-0472">Membrane</keyword>
<sequence>MIRSPLRTLRRVSVLEGISFLVLLGVAMPLKYLGGIDMAVKIVGWAHGVLFVLLCGVLLVTYRSLRWPLSRAALVFAAALVPLGPFLIDRKLAAEERDGSP</sequence>
<evidence type="ECO:0000313" key="8">
    <source>
        <dbReference type="EMBL" id="ACY15183.1"/>
    </source>
</evidence>
<accession>D0LM05</accession>
<dbReference type="PANTHER" id="PTHR40077:SF1">
    <property type="entry name" value="MEMBRANE PROTEIN"/>
    <property type="match status" value="1"/>
</dbReference>
<evidence type="ECO:0000256" key="3">
    <source>
        <dbReference type="ARBA" id="ARBA00022692"/>
    </source>
</evidence>
<keyword evidence="9" id="KW-1185">Reference proteome</keyword>
<keyword evidence="4 6" id="KW-1133">Transmembrane helix</keyword>
<dbReference type="PANTHER" id="PTHR40077">
    <property type="entry name" value="MEMBRANE PROTEIN-RELATED"/>
    <property type="match status" value="1"/>
</dbReference>
<feature type="transmembrane region" description="Helical" evidence="6">
    <location>
        <begin position="42"/>
        <end position="62"/>
    </location>
</feature>
<dbReference type="OrthoDB" id="1121311at2"/>
<evidence type="ECO:0000259" key="7">
    <source>
        <dbReference type="Pfam" id="PF12823"/>
    </source>
</evidence>
<feature type="transmembrane region" description="Helical" evidence="6">
    <location>
        <begin position="12"/>
        <end position="30"/>
    </location>
</feature>
<reference evidence="8 9" key="1">
    <citation type="journal article" date="2010" name="Stand. Genomic Sci.">
        <title>Complete genome sequence of Haliangium ochraceum type strain (SMP-2).</title>
        <authorList>
            <consortium name="US DOE Joint Genome Institute (JGI-PGF)"/>
            <person name="Ivanova N."/>
            <person name="Daum C."/>
            <person name="Lang E."/>
            <person name="Abt B."/>
            <person name="Kopitz M."/>
            <person name="Saunders E."/>
            <person name="Lapidus A."/>
            <person name="Lucas S."/>
            <person name="Glavina Del Rio T."/>
            <person name="Nolan M."/>
            <person name="Tice H."/>
            <person name="Copeland A."/>
            <person name="Cheng J.F."/>
            <person name="Chen F."/>
            <person name="Bruce D."/>
            <person name="Goodwin L."/>
            <person name="Pitluck S."/>
            <person name="Mavromatis K."/>
            <person name="Pati A."/>
            <person name="Mikhailova N."/>
            <person name="Chen A."/>
            <person name="Palaniappan K."/>
            <person name="Land M."/>
            <person name="Hauser L."/>
            <person name="Chang Y.J."/>
            <person name="Jeffries C.D."/>
            <person name="Detter J.C."/>
            <person name="Brettin T."/>
            <person name="Rohde M."/>
            <person name="Goker M."/>
            <person name="Bristow J."/>
            <person name="Markowitz V."/>
            <person name="Eisen J.A."/>
            <person name="Hugenholtz P."/>
            <person name="Kyrpides N.C."/>
            <person name="Klenk H.P."/>
        </authorList>
    </citation>
    <scope>NUCLEOTIDE SEQUENCE [LARGE SCALE GENOMIC DNA]</scope>
    <source>
        <strain evidence="9">DSM 14365 / CIP 107738 / JCM 11303 / AJ 13395 / SMP-2</strain>
    </source>
</reference>
<evidence type="ECO:0000256" key="4">
    <source>
        <dbReference type="ARBA" id="ARBA00022989"/>
    </source>
</evidence>
<dbReference type="Pfam" id="PF12823">
    <property type="entry name" value="DUF3817"/>
    <property type="match status" value="1"/>
</dbReference>
<keyword evidence="2" id="KW-1003">Cell membrane</keyword>
<dbReference type="EMBL" id="CP001804">
    <property type="protein sequence ID" value="ACY15183.1"/>
    <property type="molecule type" value="Genomic_DNA"/>
</dbReference>
<dbReference type="KEGG" id="hoh:Hoch_2651"/>
<dbReference type="InterPro" id="IPR023845">
    <property type="entry name" value="DUF3817_TM"/>
</dbReference>
<dbReference type="STRING" id="502025.Hoch_2651"/>
<proteinExistence type="predicted"/>
<evidence type="ECO:0000313" key="9">
    <source>
        <dbReference type="Proteomes" id="UP000001880"/>
    </source>
</evidence>
<dbReference type="RefSeq" id="WP_012827791.1">
    <property type="nucleotide sequence ID" value="NC_013440.1"/>
</dbReference>
<evidence type="ECO:0000256" key="2">
    <source>
        <dbReference type="ARBA" id="ARBA00022475"/>
    </source>
</evidence>
<evidence type="ECO:0000256" key="6">
    <source>
        <dbReference type="SAM" id="Phobius"/>
    </source>
</evidence>
<comment type="subcellular location">
    <subcellularLocation>
        <location evidence="1">Cell membrane</location>
        <topology evidence="1">Multi-pass membrane protein</topology>
    </subcellularLocation>
</comment>
<dbReference type="AlphaFoldDB" id="D0LM05"/>
<keyword evidence="3 6" id="KW-0812">Transmembrane</keyword>
<feature type="domain" description="DUF3817" evidence="7">
    <location>
        <begin position="6"/>
        <end position="92"/>
    </location>
</feature>
<feature type="transmembrane region" description="Helical" evidence="6">
    <location>
        <begin position="69"/>
        <end position="88"/>
    </location>
</feature>
<dbReference type="Proteomes" id="UP000001880">
    <property type="component" value="Chromosome"/>
</dbReference>
<dbReference type="eggNOG" id="COG2814">
    <property type="taxonomic scope" value="Bacteria"/>
</dbReference>
<evidence type="ECO:0000256" key="5">
    <source>
        <dbReference type="ARBA" id="ARBA00023136"/>
    </source>
</evidence>
<name>D0LM05_HALO1</name>
<evidence type="ECO:0000256" key="1">
    <source>
        <dbReference type="ARBA" id="ARBA00004651"/>
    </source>
</evidence>
<dbReference type="GO" id="GO:0005886">
    <property type="term" value="C:plasma membrane"/>
    <property type="evidence" value="ECO:0007669"/>
    <property type="project" value="UniProtKB-SubCell"/>
</dbReference>